<dbReference type="OrthoDB" id="4428168at2"/>
<dbReference type="EMBL" id="VFPN01000001">
    <property type="protein sequence ID" value="TQM65235.1"/>
    <property type="molecule type" value="Genomic_DNA"/>
</dbReference>
<dbReference type="RefSeq" id="WP_141914876.1">
    <property type="nucleotide sequence ID" value="NZ_BAAAYS010000007.1"/>
</dbReference>
<dbReference type="Gene3D" id="3.40.50.300">
    <property type="entry name" value="P-loop containing nucleotide triphosphate hydrolases"/>
    <property type="match status" value="2"/>
</dbReference>
<evidence type="ECO:0000313" key="2">
    <source>
        <dbReference type="EMBL" id="TQM65235.1"/>
    </source>
</evidence>
<proteinExistence type="predicted"/>
<organism evidence="2 3">
    <name type="scientific">Klugiella xanthotipulae</name>
    <dbReference type="NCBI Taxonomy" id="244735"/>
    <lineage>
        <taxon>Bacteria</taxon>
        <taxon>Bacillati</taxon>
        <taxon>Actinomycetota</taxon>
        <taxon>Actinomycetes</taxon>
        <taxon>Micrococcales</taxon>
        <taxon>Microbacteriaceae</taxon>
        <taxon>Klugiella</taxon>
    </lineage>
</organism>
<keyword evidence="3" id="KW-1185">Reference proteome</keyword>
<dbReference type="SUPFAM" id="SSF52540">
    <property type="entry name" value="P-loop containing nucleoside triphosphate hydrolases"/>
    <property type="match status" value="1"/>
</dbReference>
<dbReference type="Pfam" id="PF13166">
    <property type="entry name" value="AAA_13"/>
    <property type="match status" value="1"/>
</dbReference>
<accession>A0A543I3T5</accession>
<protein>
    <submittedName>
        <fullName evidence="2">AAA domain-containing protein</fullName>
    </submittedName>
</protein>
<feature type="domain" description="Protein CR006 P-loop" evidence="1">
    <location>
        <begin position="357"/>
        <end position="499"/>
    </location>
</feature>
<name>A0A543I3T5_9MICO</name>
<sequence length="721" mass="80734">MTEHLLDKSLATTDSVHDISLENCNSIDRGRIQLFKGKLNVKYGPNGTGKSTIARVLDSRTKGEKELEQYTPFKHKDDAKGARPSVLGADDIKSALVFDEDYVSAFVFQPTEVLKDSFEVFINTEEYRQGLADIAKLFESLKDTFSQDPHLEEAIAGFTRLRDVFGVTKAGAISKTSSGFKALSMVGKLHKIPNELQGFQGFLEGADPGGWISWQSKGKAFLDHSDNCPFCSVPNLNRAVAERVSTEYESAAVKNLNAIRSVVDQLGDYVEPSNLAQLQEITTVIDGLTPEQLTFLSTIQAHITTLLAKLTEVRDVSFFAFQEDRNIKEKLAKLKIDLPLLSTLASPKTKEVTDAINTKLDEVAEKIAEVAVTVDRQKGRVKKLVESNQESINDFLRSAGYKYSVRIIPDGDTFKMILEHQDSAGHLGKAGQHLSYGEKNAFALVLFMHQVKQIKPDLVILDDPVSSFDKTKKFAILHKLFHNDDGIRQFTTLFLTHDIEPVIDMLVSGPLRKGMGDQAVAHFLRSFDGVLEENRILRDDVKTFAQICDRNISEASDIAIKCIYLRRRLEVSGDYGLGYQLLSSLLHLREVPTRQELDGRQIDLTPDQIHESTELVRSCLNLPEFDYSSTVADLRAEGDLIARFDAASAGYEKVQLFRIFSELPSVQVKASSPFQKFVNESFHIENEYLMQLDPRKFDAVPEHIVKECEALIDSHRPIIVD</sequence>
<dbReference type="InterPro" id="IPR026866">
    <property type="entry name" value="CR006_AAA"/>
</dbReference>
<evidence type="ECO:0000259" key="1">
    <source>
        <dbReference type="Pfam" id="PF13166"/>
    </source>
</evidence>
<gene>
    <name evidence="2" type="ORF">FB466_0025</name>
</gene>
<dbReference type="Proteomes" id="UP000318331">
    <property type="component" value="Unassembled WGS sequence"/>
</dbReference>
<comment type="caution">
    <text evidence="2">The sequence shown here is derived from an EMBL/GenBank/DDBJ whole genome shotgun (WGS) entry which is preliminary data.</text>
</comment>
<dbReference type="InterPro" id="IPR027417">
    <property type="entry name" value="P-loop_NTPase"/>
</dbReference>
<dbReference type="AlphaFoldDB" id="A0A543I3T5"/>
<reference evidence="2 3" key="1">
    <citation type="submission" date="2019-06" db="EMBL/GenBank/DDBJ databases">
        <title>Sequencing the genomes of 1000 actinobacteria strains.</title>
        <authorList>
            <person name="Klenk H.-P."/>
        </authorList>
    </citation>
    <scope>NUCLEOTIDE SEQUENCE [LARGE SCALE GENOMIC DNA]</scope>
    <source>
        <strain evidence="2 3">DSM 18031</strain>
    </source>
</reference>
<evidence type="ECO:0000313" key="3">
    <source>
        <dbReference type="Proteomes" id="UP000318331"/>
    </source>
</evidence>